<organism evidence="2 3">
    <name type="scientific">Triticum urartu</name>
    <name type="common">Red wild einkorn</name>
    <name type="synonym">Crithodium urartu</name>
    <dbReference type="NCBI Taxonomy" id="4572"/>
    <lineage>
        <taxon>Eukaryota</taxon>
        <taxon>Viridiplantae</taxon>
        <taxon>Streptophyta</taxon>
        <taxon>Embryophyta</taxon>
        <taxon>Tracheophyta</taxon>
        <taxon>Spermatophyta</taxon>
        <taxon>Magnoliopsida</taxon>
        <taxon>Liliopsida</taxon>
        <taxon>Poales</taxon>
        <taxon>Poaceae</taxon>
        <taxon>BOP clade</taxon>
        <taxon>Pooideae</taxon>
        <taxon>Triticodae</taxon>
        <taxon>Triticeae</taxon>
        <taxon>Triticinae</taxon>
        <taxon>Triticum</taxon>
    </lineage>
</organism>
<reference evidence="2" key="2">
    <citation type="submission" date="2018-03" db="EMBL/GenBank/DDBJ databases">
        <title>The Triticum urartu genome reveals the dynamic nature of wheat genome evolution.</title>
        <authorList>
            <person name="Ling H."/>
            <person name="Ma B."/>
            <person name="Shi X."/>
            <person name="Liu H."/>
            <person name="Dong L."/>
            <person name="Sun H."/>
            <person name="Cao Y."/>
            <person name="Gao Q."/>
            <person name="Zheng S."/>
            <person name="Li Y."/>
            <person name="Yu Y."/>
            <person name="Du H."/>
            <person name="Qi M."/>
            <person name="Li Y."/>
            <person name="Yu H."/>
            <person name="Cui Y."/>
            <person name="Wang N."/>
            <person name="Chen C."/>
            <person name="Wu H."/>
            <person name="Zhao Y."/>
            <person name="Zhang J."/>
            <person name="Li Y."/>
            <person name="Zhou W."/>
            <person name="Zhang B."/>
            <person name="Hu W."/>
            <person name="Eijk M."/>
            <person name="Tang J."/>
            <person name="Witsenboer H."/>
            <person name="Zhao S."/>
            <person name="Li Z."/>
            <person name="Zhang A."/>
            <person name="Wang D."/>
            <person name="Liang C."/>
        </authorList>
    </citation>
    <scope>NUCLEOTIDE SEQUENCE [LARGE SCALE GENOMIC DNA]</scope>
    <source>
        <strain evidence="2">cv. G1812</strain>
    </source>
</reference>
<accession>A0A8R7R5R6</accession>
<sequence length="140" mass="14047">MASGNANGLALARKDGKSSPAMMTTTLGSLSSGTIPRADASSAALPRRDEPDGLRRVQTSTSSATAMSPIMSVKPKKRYGVGVLQNAGCAPWPAAAGAPATPTSASPSLIGLMMDDESHGCRSLSLLSLSFSSSSSSSSS</sequence>
<protein>
    <submittedName>
        <fullName evidence="2">Uncharacterized protein</fullName>
    </submittedName>
</protein>
<dbReference type="EnsemblPlants" id="TuG1812G0700004280.01.T01">
    <property type="protein sequence ID" value="TuG1812G0700004280.01.T01.cds415844"/>
    <property type="gene ID" value="TuG1812G0700004280.01"/>
</dbReference>
<keyword evidence="3" id="KW-1185">Reference proteome</keyword>
<reference evidence="2" key="3">
    <citation type="submission" date="2022-06" db="UniProtKB">
        <authorList>
            <consortium name="EnsemblPlants"/>
        </authorList>
    </citation>
    <scope>IDENTIFICATION</scope>
</reference>
<dbReference type="AlphaFoldDB" id="A0A8R7R5R6"/>
<reference evidence="3" key="1">
    <citation type="journal article" date="2013" name="Nature">
        <title>Draft genome of the wheat A-genome progenitor Triticum urartu.</title>
        <authorList>
            <person name="Ling H.Q."/>
            <person name="Zhao S."/>
            <person name="Liu D."/>
            <person name="Wang J."/>
            <person name="Sun H."/>
            <person name="Zhang C."/>
            <person name="Fan H."/>
            <person name="Li D."/>
            <person name="Dong L."/>
            <person name="Tao Y."/>
            <person name="Gao C."/>
            <person name="Wu H."/>
            <person name="Li Y."/>
            <person name="Cui Y."/>
            <person name="Guo X."/>
            <person name="Zheng S."/>
            <person name="Wang B."/>
            <person name="Yu K."/>
            <person name="Liang Q."/>
            <person name="Yang W."/>
            <person name="Lou X."/>
            <person name="Chen J."/>
            <person name="Feng M."/>
            <person name="Jian J."/>
            <person name="Zhang X."/>
            <person name="Luo G."/>
            <person name="Jiang Y."/>
            <person name="Liu J."/>
            <person name="Wang Z."/>
            <person name="Sha Y."/>
            <person name="Zhang B."/>
            <person name="Wu H."/>
            <person name="Tang D."/>
            <person name="Shen Q."/>
            <person name="Xue P."/>
            <person name="Zou S."/>
            <person name="Wang X."/>
            <person name="Liu X."/>
            <person name="Wang F."/>
            <person name="Yang Y."/>
            <person name="An X."/>
            <person name="Dong Z."/>
            <person name="Zhang K."/>
            <person name="Zhang X."/>
            <person name="Luo M.C."/>
            <person name="Dvorak J."/>
            <person name="Tong Y."/>
            <person name="Wang J."/>
            <person name="Yang H."/>
            <person name="Li Z."/>
            <person name="Wang D."/>
            <person name="Zhang A."/>
            <person name="Wang J."/>
        </authorList>
    </citation>
    <scope>NUCLEOTIDE SEQUENCE</scope>
    <source>
        <strain evidence="3">cv. G1812</strain>
    </source>
</reference>
<evidence type="ECO:0000313" key="3">
    <source>
        <dbReference type="Proteomes" id="UP000015106"/>
    </source>
</evidence>
<feature type="compositionally biased region" description="Low complexity" evidence="1">
    <location>
        <begin position="24"/>
        <end position="34"/>
    </location>
</feature>
<name>A0A8R7R5R6_TRIUA</name>
<evidence type="ECO:0000313" key="2">
    <source>
        <dbReference type="EnsemblPlants" id="TuG1812G0700004280.01.T01.cds415844"/>
    </source>
</evidence>
<evidence type="ECO:0000256" key="1">
    <source>
        <dbReference type="SAM" id="MobiDB-lite"/>
    </source>
</evidence>
<dbReference type="Gramene" id="TuG1812G0700004280.01.T01">
    <property type="protein sequence ID" value="TuG1812G0700004280.01.T01.cds415844"/>
    <property type="gene ID" value="TuG1812G0700004280.01"/>
</dbReference>
<feature type="compositionally biased region" description="Basic and acidic residues" evidence="1">
    <location>
        <begin position="46"/>
        <end position="55"/>
    </location>
</feature>
<feature type="compositionally biased region" description="Polar residues" evidence="1">
    <location>
        <begin position="57"/>
        <end position="66"/>
    </location>
</feature>
<feature type="region of interest" description="Disordered" evidence="1">
    <location>
        <begin position="1"/>
        <end position="70"/>
    </location>
</feature>
<dbReference type="Proteomes" id="UP000015106">
    <property type="component" value="Chromosome 7"/>
</dbReference>
<proteinExistence type="predicted"/>